<dbReference type="Gene3D" id="3.40.50.1820">
    <property type="entry name" value="alpha/beta hydrolase"/>
    <property type="match status" value="1"/>
</dbReference>
<feature type="region of interest" description="Disordered" evidence="1">
    <location>
        <begin position="1"/>
        <end position="25"/>
    </location>
</feature>
<evidence type="ECO:0000313" key="3">
    <source>
        <dbReference type="Proteomes" id="UP001165190"/>
    </source>
</evidence>
<dbReference type="PANTHER" id="PTHR10992">
    <property type="entry name" value="METHYLESTERASE FAMILY MEMBER"/>
    <property type="match status" value="1"/>
</dbReference>
<dbReference type="InterPro" id="IPR029058">
    <property type="entry name" value="AB_hydrolase_fold"/>
</dbReference>
<dbReference type="AlphaFoldDB" id="A0A9W7J7X0"/>
<accession>A0A9W7J7X0</accession>
<comment type="caution">
    <text evidence="2">The sequence shown here is derived from an EMBL/GenBank/DDBJ whole genome shotgun (WGS) entry which is preliminary data.</text>
</comment>
<dbReference type="InterPro" id="IPR045889">
    <property type="entry name" value="MES/HNL"/>
</dbReference>
<dbReference type="GO" id="GO:0080031">
    <property type="term" value="F:methyl salicylate esterase activity"/>
    <property type="evidence" value="ECO:0007669"/>
    <property type="project" value="TreeGrafter"/>
</dbReference>
<dbReference type="OrthoDB" id="408373at2759"/>
<name>A0A9W7J7X0_HIBTR</name>
<dbReference type="PANTHER" id="PTHR10992:SF1080">
    <property type="entry name" value="METHYLESTERASE 10-LIKE"/>
    <property type="match status" value="1"/>
</dbReference>
<organism evidence="2 3">
    <name type="scientific">Hibiscus trionum</name>
    <name type="common">Flower of an hour</name>
    <dbReference type="NCBI Taxonomy" id="183268"/>
    <lineage>
        <taxon>Eukaryota</taxon>
        <taxon>Viridiplantae</taxon>
        <taxon>Streptophyta</taxon>
        <taxon>Embryophyta</taxon>
        <taxon>Tracheophyta</taxon>
        <taxon>Spermatophyta</taxon>
        <taxon>Magnoliopsida</taxon>
        <taxon>eudicotyledons</taxon>
        <taxon>Gunneridae</taxon>
        <taxon>Pentapetalae</taxon>
        <taxon>rosids</taxon>
        <taxon>malvids</taxon>
        <taxon>Malvales</taxon>
        <taxon>Malvaceae</taxon>
        <taxon>Malvoideae</taxon>
        <taxon>Hibiscus</taxon>
    </lineage>
</organism>
<keyword evidence="3" id="KW-1185">Reference proteome</keyword>
<gene>
    <name evidence="2" type="ORF">HRI_004465500</name>
</gene>
<evidence type="ECO:0000313" key="2">
    <source>
        <dbReference type="EMBL" id="GMJ07963.1"/>
    </source>
</evidence>
<dbReference type="EMBL" id="BSYR01000049">
    <property type="protein sequence ID" value="GMJ07963.1"/>
    <property type="molecule type" value="Genomic_DNA"/>
</dbReference>
<sequence>MLIPDSDHILNERSDSSKMDSQFGFDNGVDNPPTSVLFGPNFMASKLYQLSPLEDLTLAITLVGHVGIFNDEVTNEKHGLVHRVYILCGKDNALEETSKSG</sequence>
<dbReference type="GO" id="GO:0009696">
    <property type="term" value="P:salicylic acid metabolic process"/>
    <property type="evidence" value="ECO:0007669"/>
    <property type="project" value="TreeGrafter"/>
</dbReference>
<protein>
    <submittedName>
        <fullName evidence="2">Uncharacterized protein</fullName>
    </submittedName>
</protein>
<dbReference type="GO" id="GO:0009694">
    <property type="term" value="P:jasmonic acid metabolic process"/>
    <property type="evidence" value="ECO:0007669"/>
    <property type="project" value="TreeGrafter"/>
</dbReference>
<dbReference type="GO" id="GO:0080032">
    <property type="term" value="F:methyl jasmonate esterase activity"/>
    <property type="evidence" value="ECO:0007669"/>
    <property type="project" value="TreeGrafter"/>
</dbReference>
<dbReference type="GO" id="GO:0080030">
    <property type="term" value="F:methyl indole-3-acetate esterase activity"/>
    <property type="evidence" value="ECO:0007669"/>
    <property type="project" value="TreeGrafter"/>
</dbReference>
<proteinExistence type="predicted"/>
<dbReference type="Proteomes" id="UP001165190">
    <property type="component" value="Unassembled WGS sequence"/>
</dbReference>
<evidence type="ECO:0000256" key="1">
    <source>
        <dbReference type="SAM" id="MobiDB-lite"/>
    </source>
</evidence>
<reference evidence="2" key="1">
    <citation type="submission" date="2023-05" db="EMBL/GenBank/DDBJ databases">
        <title>Genome and transcriptome analyses reveal genes involved in the formation of fine ridges on petal epidermal cells in Hibiscus trionum.</title>
        <authorList>
            <person name="Koshimizu S."/>
            <person name="Masuda S."/>
            <person name="Ishii T."/>
            <person name="Shirasu K."/>
            <person name="Hoshino A."/>
            <person name="Arita M."/>
        </authorList>
    </citation>
    <scope>NUCLEOTIDE SEQUENCE</scope>
    <source>
        <strain evidence="2">Hamamatsu line</strain>
    </source>
</reference>
<feature type="compositionally biased region" description="Basic and acidic residues" evidence="1">
    <location>
        <begin position="1"/>
        <end position="18"/>
    </location>
</feature>